<evidence type="ECO:0000313" key="1">
    <source>
        <dbReference type="EMBL" id="MEI4801010.1"/>
    </source>
</evidence>
<dbReference type="InterPro" id="IPR009097">
    <property type="entry name" value="Cyclic_Pdiesterase"/>
</dbReference>
<keyword evidence="2" id="KW-1185">Reference proteome</keyword>
<organism evidence="1 2">
    <name type="scientific">Bacillus bruguierae</name>
    <dbReference type="NCBI Taxonomy" id="3127667"/>
    <lineage>
        <taxon>Bacteria</taxon>
        <taxon>Bacillati</taxon>
        <taxon>Bacillota</taxon>
        <taxon>Bacilli</taxon>
        <taxon>Bacillales</taxon>
        <taxon>Bacillaceae</taxon>
        <taxon>Bacillus</taxon>
    </lineage>
</organism>
<comment type="caution">
    <text evidence="1">The sequence shown here is derived from an EMBL/GenBank/DDBJ whole genome shotgun (WGS) entry which is preliminary data.</text>
</comment>
<gene>
    <name evidence="1" type="ORF">WAZ07_06655</name>
</gene>
<dbReference type="PANTHER" id="PTHR40037:SF1">
    <property type="entry name" value="PHOSPHOESTERASE SAOUHSC_00951-RELATED"/>
    <property type="match status" value="1"/>
</dbReference>
<dbReference type="PANTHER" id="PTHR40037">
    <property type="entry name" value="PHOSPHOESTERASE YJCG-RELATED"/>
    <property type="match status" value="1"/>
</dbReference>
<dbReference type="Gene3D" id="3.90.1140.10">
    <property type="entry name" value="Cyclic phosphodiesterase"/>
    <property type="match status" value="1"/>
</dbReference>
<evidence type="ECO:0000313" key="2">
    <source>
        <dbReference type="Proteomes" id="UP001372526"/>
    </source>
</evidence>
<dbReference type="EMBL" id="JBAWSX010000002">
    <property type="protein sequence ID" value="MEI4801010.1"/>
    <property type="molecule type" value="Genomic_DNA"/>
</dbReference>
<accession>A0ABU8FE94</accession>
<proteinExistence type="predicted"/>
<dbReference type="InterPro" id="IPR050580">
    <property type="entry name" value="2H_phosphoesterase_YjcG-like"/>
</dbReference>
<reference evidence="1 2" key="1">
    <citation type="submission" date="2024-01" db="EMBL/GenBank/DDBJ databases">
        <title>Seven novel Bacillus-like species.</title>
        <authorList>
            <person name="Liu G."/>
        </authorList>
    </citation>
    <scope>NUCLEOTIDE SEQUENCE [LARGE SCALE GENOMIC DNA]</scope>
    <source>
        <strain evidence="1 2">FJAT-51639</strain>
    </source>
</reference>
<keyword evidence="1" id="KW-0436">Ligase</keyword>
<sequence length="181" mass="21229">MQYFIGIVPPGEYQEKIIKVQQRWENNLLVDVVEPHITVKAQGGLTADLEWIEKLKKVCESFSVFNVSLNQPMFFGESVLFLSVTSEKIFELHQKIINVISPDNELIKKYMELDNYVPHLTMGQTHWGLSSKELKNMAKITEKELSPYPTFEVSFIRIYQEKETNRYVKYLDIPLKKHTQM</sequence>
<protein>
    <submittedName>
        <fullName evidence="1">2'-5' RNA ligase family protein</fullName>
    </submittedName>
</protein>
<dbReference type="Pfam" id="PF13563">
    <property type="entry name" value="2_5_RNA_ligase2"/>
    <property type="match status" value="1"/>
</dbReference>
<dbReference type="SUPFAM" id="SSF55144">
    <property type="entry name" value="LigT-like"/>
    <property type="match status" value="1"/>
</dbReference>
<dbReference type="GO" id="GO:0016874">
    <property type="term" value="F:ligase activity"/>
    <property type="evidence" value="ECO:0007669"/>
    <property type="project" value="UniProtKB-KW"/>
</dbReference>
<name>A0ABU8FE94_9BACI</name>
<dbReference type="Proteomes" id="UP001372526">
    <property type="component" value="Unassembled WGS sequence"/>
</dbReference>
<dbReference type="RefSeq" id="WP_336471796.1">
    <property type="nucleotide sequence ID" value="NZ_JBAWSX010000002.1"/>
</dbReference>